<reference evidence="2 3" key="1">
    <citation type="submission" date="2014-02" db="EMBL/GenBank/DDBJ databases">
        <title>The Genome Sequence of Trichophyton interdigitale MR816.</title>
        <authorList>
            <consortium name="The Broad Institute Genomics Platform"/>
            <person name="Cuomo C.A."/>
            <person name="White T.C."/>
            <person name="Graser Y."/>
            <person name="Martinez-Rossi N."/>
            <person name="Heitman J."/>
            <person name="Young S.K."/>
            <person name="Zeng Q."/>
            <person name="Gargeya S."/>
            <person name="Abouelleil A."/>
            <person name="Alvarado L."/>
            <person name="Chapman S.B."/>
            <person name="Gainer-Dewar J."/>
            <person name="Goldberg J."/>
            <person name="Griggs A."/>
            <person name="Gujja S."/>
            <person name="Hansen M."/>
            <person name="Howarth C."/>
            <person name="Imamovic A."/>
            <person name="Larimer J."/>
            <person name="Martinez D."/>
            <person name="Murphy C."/>
            <person name="Pearson M.D."/>
            <person name="Persinoti G."/>
            <person name="Poon T."/>
            <person name="Priest M."/>
            <person name="Roberts A.D."/>
            <person name="Saif S."/>
            <person name="Shea T.D."/>
            <person name="Sykes S.N."/>
            <person name="Wortman J."/>
            <person name="Nusbaum C."/>
            <person name="Birren B."/>
        </authorList>
    </citation>
    <scope>NUCLEOTIDE SEQUENCE [LARGE SCALE GENOMIC DNA]</scope>
    <source>
        <strain evidence="2 3">MR816</strain>
    </source>
</reference>
<sequence length="92" mass="9952">MNQTQPYMDVQSSHLASSQPYTSQGTPTENSISHYPQYQQPSLLQPGPTAYAPSHSYPPQYGYSNGITSPPSNQPVPNPLNGQGPTQILPLP</sequence>
<feature type="compositionally biased region" description="Low complexity" evidence="1">
    <location>
        <begin position="35"/>
        <end position="48"/>
    </location>
</feature>
<accession>A0A059J031</accession>
<evidence type="ECO:0000313" key="2">
    <source>
        <dbReference type="EMBL" id="KDB21063.1"/>
    </source>
</evidence>
<dbReference type="STRING" id="1215338.A0A059J031"/>
<evidence type="ECO:0000313" key="3">
    <source>
        <dbReference type="Proteomes" id="UP000024533"/>
    </source>
</evidence>
<comment type="caution">
    <text evidence="2">The sequence shown here is derived from an EMBL/GenBank/DDBJ whole genome shotgun (WGS) entry which is preliminary data.</text>
</comment>
<dbReference type="EMBL" id="AOKY01000625">
    <property type="protein sequence ID" value="KDB21063.1"/>
    <property type="molecule type" value="Genomic_DNA"/>
</dbReference>
<name>A0A059J031_TRIIM</name>
<feature type="region of interest" description="Disordered" evidence="1">
    <location>
        <begin position="1"/>
        <end position="92"/>
    </location>
</feature>
<feature type="compositionally biased region" description="Polar residues" evidence="1">
    <location>
        <begin position="62"/>
        <end position="71"/>
    </location>
</feature>
<evidence type="ECO:0000256" key="1">
    <source>
        <dbReference type="SAM" id="MobiDB-lite"/>
    </source>
</evidence>
<gene>
    <name evidence="2" type="ORF">H109_06994</name>
</gene>
<dbReference type="HOGENOM" id="CLU_2419191_0_0_1"/>
<keyword evidence="3" id="KW-1185">Reference proteome</keyword>
<dbReference type="Proteomes" id="UP000024533">
    <property type="component" value="Unassembled WGS sequence"/>
</dbReference>
<organism evidence="2 3">
    <name type="scientific">Trichophyton interdigitale (strain MR816)</name>
    <dbReference type="NCBI Taxonomy" id="1215338"/>
    <lineage>
        <taxon>Eukaryota</taxon>
        <taxon>Fungi</taxon>
        <taxon>Dikarya</taxon>
        <taxon>Ascomycota</taxon>
        <taxon>Pezizomycotina</taxon>
        <taxon>Eurotiomycetes</taxon>
        <taxon>Eurotiomycetidae</taxon>
        <taxon>Onygenales</taxon>
        <taxon>Arthrodermataceae</taxon>
        <taxon>Trichophyton</taxon>
    </lineage>
</organism>
<proteinExistence type="predicted"/>
<feature type="compositionally biased region" description="Polar residues" evidence="1">
    <location>
        <begin position="1"/>
        <end position="34"/>
    </location>
</feature>
<dbReference type="AlphaFoldDB" id="A0A059J031"/>
<protein>
    <submittedName>
        <fullName evidence="2">Uncharacterized protein</fullName>
    </submittedName>
</protein>
<feature type="non-terminal residue" evidence="2">
    <location>
        <position position="92"/>
    </location>
</feature>